<dbReference type="EMBL" id="CP101806">
    <property type="protein sequence ID" value="UUD34940.1"/>
    <property type="molecule type" value="Genomic_DNA"/>
</dbReference>
<keyword evidence="3" id="KW-1003">Cell membrane</keyword>
<dbReference type="InterPro" id="IPR000515">
    <property type="entry name" value="MetI-like"/>
</dbReference>
<dbReference type="GO" id="GO:0055085">
    <property type="term" value="P:transmembrane transport"/>
    <property type="evidence" value="ECO:0007669"/>
    <property type="project" value="InterPro"/>
</dbReference>
<evidence type="ECO:0000256" key="4">
    <source>
        <dbReference type="ARBA" id="ARBA00022692"/>
    </source>
</evidence>
<dbReference type="Pfam" id="PF00528">
    <property type="entry name" value="BPD_transp_1"/>
    <property type="match status" value="1"/>
</dbReference>
<dbReference type="PANTHER" id="PTHR30193">
    <property type="entry name" value="ABC TRANSPORTER PERMEASE PROTEIN"/>
    <property type="match status" value="1"/>
</dbReference>
<dbReference type="PROSITE" id="PS50928">
    <property type="entry name" value="ABC_TM1"/>
    <property type="match status" value="1"/>
</dbReference>
<keyword evidence="6 7" id="KW-0472">Membrane</keyword>
<gene>
    <name evidence="10" type="primary">ugpA</name>
    <name evidence="10" type="ORF">NCTC10126_00738</name>
    <name evidence="9" type="ORF">NPA07_03960</name>
</gene>
<feature type="transmembrane region" description="Helical" evidence="7">
    <location>
        <begin position="103"/>
        <end position="128"/>
    </location>
</feature>
<dbReference type="CDD" id="cd06261">
    <property type="entry name" value="TM_PBP2"/>
    <property type="match status" value="1"/>
</dbReference>
<evidence type="ECO:0000256" key="1">
    <source>
        <dbReference type="ARBA" id="ARBA00004651"/>
    </source>
</evidence>
<feature type="transmembrane region" description="Helical" evidence="7">
    <location>
        <begin position="235"/>
        <end position="259"/>
    </location>
</feature>
<evidence type="ECO:0000256" key="7">
    <source>
        <dbReference type="RuleBase" id="RU363032"/>
    </source>
</evidence>
<feature type="transmembrane region" description="Helical" evidence="7">
    <location>
        <begin position="302"/>
        <end position="323"/>
    </location>
</feature>
<dbReference type="GO" id="GO:0005886">
    <property type="term" value="C:plasma membrane"/>
    <property type="evidence" value="ECO:0007669"/>
    <property type="project" value="UniProtKB-SubCell"/>
</dbReference>
<dbReference type="RefSeq" id="WP_126118442.1">
    <property type="nucleotide sequence ID" value="NZ_CP101806.1"/>
</dbReference>
<reference evidence="9" key="2">
    <citation type="submission" date="2022-07" db="EMBL/GenBank/DDBJ databases">
        <title>Complete genome of Mycoplasma caviae type strain G122.</title>
        <authorList>
            <person name="Spergser J."/>
        </authorList>
    </citation>
    <scope>NUCLEOTIDE SEQUENCE</scope>
    <source>
        <strain evidence="9">G122</strain>
    </source>
</reference>
<evidence type="ECO:0000256" key="2">
    <source>
        <dbReference type="ARBA" id="ARBA00022448"/>
    </source>
</evidence>
<evidence type="ECO:0000313" key="12">
    <source>
        <dbReference type="Proteomes" id="UP001058569"/>
    </source>
</evidence>
<dbReference type="Gene3D" id="1.10.3720.10">
    <property type="entry name" value="MetI-like"/>
    <property type="match status" value="1"/>
</dbReference>
<evidence type="ECO:0000313" key="9">
    <source>
        <dbReference type="EMBL" id="UUD34940.1"/>
    </source>
</evidence>
<evidence type="ECO:0000256" key="5">
    <source>
        <dbReference type="ARBA" id="ARBA00022989"/>
    </source>
</evidence>
<sequence length="370" mass="41345">MKSKNRFWIWLCRTFPFLLHFSLKKQAGRKSAISGSVIDKRKPFIVPFLLILPGIIVLALFTLVPFIFNLIYSFLTPNNSFTLQNFSDLFENREFAVGFRNSFIYGLLILPISMAVSLLVSSLIASIVRKRAQGFWQTIFFLPYVTNIVAVSLAFVQIFQKNGTFNTIFGLNIGWLDPQEKDPAYAMTSIFVMIVNGVWNGLAFNILLFTTAMLSVDKNLYRSASIDGVSNFKQFFTITLPSIMKTITFIVTMGIINGIKVFPLALFENNPAAAINSGASTLMLYIFQWASDSSKKAANISGAASVMLFVIGVCYSTIIRGGFSTLTLASLNLGESNVWNKIKNSNEIREFEAKKKARKGNSTSSRYIDL</sequence>
<dbReference type="AlphaFoldDB" id="A0A3P8LB57"/>
<comment type="similarity">
    <text evidence="7">Belongs to the binding-protein-dependent transport system permease family.</text>
</comment>
<keyword evidence="2 7" id="KW-0813">Transport</keyword>
<feature type="transmembrane region" description="Helical" evidence="7">
    <location>
        <begin position="44"/>
        <end position="72"/>
    </location>
</feature>
<protein>
    <submittedName>
        <fullName evidence="9">Sugar ABC transporter permease</fullName>
    </submittedName>
    <submittedName>
        <fullName evidence="10">sn-glycerol-3-phosphate transport system permease protein ugpA</fullName>
    </submittedName>
</protein>
<dbReference type="SUPFAM" id="SSF161098">
    <property type="entry name" value="MetI-like"/>
    <property type="match status" value="1"/>
</dbReference>
<comment type="subcellular location">
    <subcellularLocation>
        <location evidence="1 7">Cell membrane</location>
        <topology evidence="1 7">Multi-pass membrane protein</topology>
    </subcellularLocation>
</comment>
<feature type="transmembrane region" description="Helical" evidence="7">
    <location>
        <begin position="140"/>
        <end position="159"/>
    </location>
</feature>
<keyword evidence="5 7" id="KW-1133">Transmembrane helix</keyword>
<evidence type="ECO:0000313" key="10">
    <source>
        <dbReference type="EMBL" id="VDR42231.1"/>
    </source>
</evidence>
<reference evidence="10 11" key="1">
    <citation type="submission" date="2018-12" db="EMBL/GenBank/DDBJ databases">
        <authorList>
            <consortium name="Pathogen Informatics"/>
        </authorList>
    </citation>
    <scope>NUCLEOTIDE SEQUENCE [LARGE SCALE GENOMIC DNA]</scope>
    <source>
        <strain evidence="10 11">NCTC10126</strain>
    </source>
</reference>
<evidence type="ECO:0000256" key="6">
    <source>
        <dbReference type="ARBA" id="ARBA00023136"/>
    </source>
</evidence>
<dbReference type="InterPro" id="IPR035906">
    <property type="entry name" value="MetI-like_sf"/>
</dbReference>
<evidence type="ECO:0000256" key="3">
    <source>
        <dbReference type="ARBA" id="ARBA00022475"/>
    </source>
</evidence>
<evidence type="ECO:0000313" key="11">
    <source>
        <dbReference type="Proteomes" id="UP000280036"/>
    </source>
</evidence>
<name>A0A3P8LB57_9BACT</name>
<proteinExistence type="inferred from homology"/>
<dbReference type="Proteomes" id="UP001058569">
    <property type="component" value="Chromosome"/>
</dbReference>
<feature type="domain" description="ABC transmembrane type-1" evidence="8">
    <location>
        <begin position="99"/>
        <end position="319"/>
    </location>
</feature>
<dbReference type="EMBL" id="UZVY01000001">
    <property type="protein sequence ID" value="VDR42231.1"/>
    <property type="molecule type" value="Genomic_DNA"/>
</dbReference>
<evidence type="ECO:0000259" key="8">
    <source>
        <dbReference type="PROSITE" id="PS50928"/>
    </source>
</evidence>
<feature type="transmembrane region" description="Helical" evidence="7">
    <location>
        <begin position="184"/>
        <end position="214"/>
    </location>
</feature>
<keyword evidence="4 7" id="KW-0812">Transmembrane</keyword>
<feature type="transmembrane region" description="Helical" evidence="7">
    <location>
        <begin position="271"/>
        <end position="290"/>
    </location>
</feature>
<dbReference type="OrthoDB" id="42615at2"/>
<accession>A0A3P8LB57</accession>
<keyword evidence="12" id="KW-1185">Reference proteome</keyword>
<dbReference type="Proteomes" id="UP000280036">
    <property type="component" value="Unassembled WGS sequence"/>
</dbReference>
<dbReference type="InterPro" id="IPR051393">
    <property type="entry name" value="ABC_transporter_permease"/>
</dbReference>
<organism evidence="10 11">
    <name type="scientific">Mycoplasmopsis caviae</name>
    <dbReference type="NCBI Taxonomy" id="55603"/>
    <lineage>
        <taxon>Bacteria</taxon>
        <taxon>Bacillati</taxon>
        <taxon>Mycoplasmatota</taxon>
        <taxon>Mycoplasmoidales</taxon>
        <taxon>Metamycoplasmataceae</taxon>
        <taxon>Mycoplasmopsis</taxon>
    </lineage>
</organism>
<dbReference type="PANTHER" id="PTHR30193:SF37">
    <property type="entry name" value="INNER MEMBRANE ABC TRANSPORTER PERMEASE PROTEIN YCJO"/>
    <property type="match status" value="1"/>
</dbReference>